<protein>
    <recommendedName>
        <fullName evidence="4">ABC-type transport system involved in multi-copper enzyme maturation, permease component</fullName>
    </recommendedName>
</protein>
<evidence type="ECO:0000256" key="1">
    <source>
        <dbReference type="SAM" id="Phobius"/>
    </source>
</evidence>
<reference evidence="2 3" key="2">
    <citation type="journal article" date="2016" name="Genome Announc.">
        <title>Draft Genome Sequence of Oceanobacillus picturae Heshi-B3, Isolated from Fermented Rice Bran in a Traditional Japanese Seafood Dish.</title>
        <authorList>
            <person name="Akuzawa S."/>
            <person name="Nagaoka J."/>
            <person name="Kanekatsu M."/>
            <person name="Kanesaki Y."/>
            <person name="Suzuki T."/>
        </authorList>
    </citation>
    <scope>NUCLEOTIDE SEQUENCE [LARGE SCALE GENOMIC DNA]</scope>
    <source>
        <strain evidence="2 3">Heshi-B3</strain>
    </source>
</reference>
<dbReference type="Proteomes" id="UP000052946">
    <property type="component" value="Unassembled WGS sequence"/>
</dbReference>
<feature type="transmembrane region" description="Helical" evidence="1">
    <location>
        <begin position="397"/>
        <end position="419"/>
    </location>
</feature>
<evidence type="ECO:0000313" key="2">
    <source>
        <dbReference type="EMBL" id="GAQ18260.1"/>
    </source>
</evidence>
<dbReference type="PANTHER" id="PTHR37305">
    <property type="entry name" value="INTEGRAL MEMBRANE PROTEIN-RELATED"/>
    <property type="match status" value="1"/>
</dbReference>
<gene>
    <name evidence="2" type="ORF">OPHB3_2199</name>
</gene>
<feature type="transmembrane region" description="Helical" evidence="1">
    <location>
        <begin position="205"/>
        <end position="227"/>
    </location>
</feature>
<keyword evidence="1" id="KW-0472">Membrane</keyword>
<feature type="transmembrane region" description="Helical" evidence="1">
    <location>
        <begin position="263"/>
        <end position="287"/>
    </location>
</feature>
<dbReference type="EMBL" id="BBXV01000025">
    <property type="protein sequence ID" value="GAQ18260.1"/>
    <property type="molecule type" value="Genomic_DNA"/>
</dbReference>
<organism evidence="2 3">
    <name type="scientific">Oceanobacillus picturae</name>
    <dbReference type="NCBI Taxonomy" id="171693"/>
    <lineage>
        <taxon>Bacteria</taxon>
        <taxon>Bacillati</taxon>
        <taxon>Bacillota</taxon>
        <taxon>Bacilli</taxon>
        <taxon>Bacillales</taxon>
        <taxon>Bacillaceae</taxon>
        <taxon>Oceanobacillus</taxon>
    </lineage>
</organism>
<feature type="transmembrane region" description="Helical" evidence="1">
    <location>
        <begin position="326"/>
        <end position="344"/>
    </location>
</feature>
<dbReference type="OrthoDB" id="2716697at2"/>
<dbReference type="RefSeq" id="WP_058950345.1">
    <property type="nucleotide sequence ID" value="NZ_BBXV01000025.1"/>
</dbReference>
<name>A0A0U9HDV3_9BACI</name>
<comment type="caution">
    <text evidence="2">The sequence shown here is derived from an EMBL/GenBank/DDBJ whole genome shotgun (WGS) entry which is preliminary data.</text>
</comment>
<evidence type="ECO:0000313" key="3">
    <source>
        <dbReference type="Proteomes" id="UP000052946"/>
    </source>
</evidence>
<evidence type="ECO:0008006" key="4">
    <source>
        <dbReference type="Google" id="ProtNLM"/>
    </source>
</evidence>
<dbReference type="PANTHER" id="PTHR37305:SF1">
    <property type="entry name" value="MEMBRANE PROTEIN"/>
    <property type="match status" value="1"/>
</dbReference>
<keyword evidence="1" id="KW-1133">Transmembrane helix</keyword>
<proteinExistence type="predicted"/>
<dbReference type="AlphaFoldDB" id="A0A0U9HDV3"/>
<accession>A0A0U9HDV3</accession>
<reference evidence="3" key="1">
    <citation type="submission" date="2015-07" db="EMBL/GenBank/DDBJ databases">
        <title>Draft Genome Sequence of Oceanobacillus picturae Heshi-B3 that Was Isolated from Fermented Rice Bran with Aging Salted Mackerel, Which Was Named Heshiko as Traditional Fermented Seafood in Japan.</title>
        <authorList>
            <person name="Akuzawa S."/>
            <person name="Nakagawa J."/>
            <person name="Kanekatsu T."/>
            <person name="Kanesaki Y."/>
            <person name="Suzuki T."/>
        </authorList>
    </citation>
    <scope>NUCLEOTIDE SEQUENCE [LARGE SCALE GENOMIC DNA]</scope>
    <source>
        <strain evidence="3">Heshi-B3</strain>
    </source>
</reference>
<keyword evidence="1" id="KW-0812">Transmembrane</keyword>
<sequence length="426" mass="49948">MMKIFLFEWKKILKKKTTWLLLFLSVVATIGIYFFHLSLANNVENKVINQYDFLINLYSQDAENSRLAKEKAIKEDDEDLIEEMTADEEYYRASSEKYQSFKESYQSGEWEVLYQEELNKLEYSAYPPLEGDGVVVTEGGGEITNFTQRATYEERNYMLDHKIDPFIQNTIYEMYLRTAYEDFGGKTLELWEDETDRYGKQGIYYIYQLIQSLYIPIIILLGCFIFGNTLSSETTKKNNGIRFHQVLPLNQTKLFVAKYLTGYLGILIFLMLMIGAPLIVGTLMHGFGHLDYPVLIYDGYTTEDMWKNAVEDTFHFITLQEYLVKTVWFTLVMSLLIYSFYYMISQFSKEPIFNTIIISILCFVGMQVQHPYNPFSYLNIDKLISHEIQLQAWNTDITYLTGIIIMLVIGLIFTVGNYIRFKSRTN</sequence>
<feature type="transmembrane region" description="Helical" evidence="1">
    <location>
        <begin position="351"/>
        <end position="368"/>
    </location>
</feature>